<evidence type="ECO:0000313" key="1">
    <source>
        <dbReference type="EMBL" id="HJB38932.1"/>
    </source>
</evidence>
<name>A0A9D2M0I5_9FIRM</name>
<dbReference type="Proteomes" id="UP000824209">
    <property type="component" value="Unassembled WGS sequence"/>
</dbReference>
<proteinExistence type="predicted"/>
<dbReference type="InterPro" id="IPR016621">
    <property type="entry name" value="UCP014543"/>
</dbReference>
<evidence type="ECO:0000313" key="2">
    <source>
        <dbReference type="Proteomes" id="UP000824209"/>
    </source>
</evidence>
<accession>A0A9D2M0I5</accession>
<protein>
    <submittedName>
        <fullName evidence="1">DUF3783 domain-containing protein</fullName>
    </submittedName>
</protein>
<reference evidence="1" key="2">
    <citation type="submission" date="2021-04" db="EMBL/GenBank/DDBJ databases">
        <authorList>
            <person name="Gilroy R."/>
        </authorList>
    </citation>
    <scope>NUCLEOTIDE SEQUENCE</scope>
    <source>
        <strain evidence="1">ChiBcec8-14828</strain>
    </source>
</reference>
<gene>
    <name evidence="1" type="ORF">H9943_00890</name>
</gene>
<comment type="caution">
    <text evidence="1">The sequence shown here is derived from an EMBL/GenBank/DDBJ whole genome shotgun (WGS) entry which is preliminary data.</text>
</comment>
<organism evidence="1 2">
    <name type="scientific">Candidatus Ruthenibacterium avium</name>
    <dbReference type="NCBI Taxonomy" id="2838751"/>
    <lineage>
        <taxon>Bacteria</taxon>
        <taxon>Bacillati</taxon>
        <taxon>Bacillota</taxon>
        <taxon>Clostridia</taxon>
        <taxon>Eubacteriales</taxon>
        <taxon>Oscillospiraceae</taxon>
        <taxon>Ruthenibacterium</taxon>
    </lineage>
</organism>
<reference evidence="1" key="1">
    <citation type="journal article" date="2021" name="PeerJ">
        <title>Extensive microbial diversity within the chicken gut microbiome revealed by metagenomics and culture.</title>
        <authorList>
            <person name="Gilroy R."/>
            <person name="Ravi A."/>
            <person name="Getino M."/>
            <person name="Pursley I."/>
            <person name="Horton D.L."/>
            <person name="Alikhan N.F."/>
            <person name="Baker D."/>
            <person name="Gharbi K."/>
            <person name="Hall N."/>
            <person name="Watson M."/>
            <person name="Adriaenssens E.M."/>
            <person name="Foster-Nyarko E."/>
            <person name="Jarju S."/>
            <person name="Secka A."/>
            <person name="Antonio M."/>
            <person name="Oren A."/>
            <person name="Chaudhuri R.R."/>
            <person name="La Ragione R."/>
            <person name="Hildebrand F."/>
            <person name="Pallen M.J."/>
        </authorList>
    </citation>
    <scope>NUCLEOTIDE SEQUENCE</scope>
    <source>
        <strain evidence="1">ChiBcec8-14828</strain>
    </source>
</reference>
<sequence>MKAHITSTPPTALCYGVSDDVKAVLREQEIVMKEIRPDELGCEVGSFLGRGRTRTGAPAVPPTESLLLMADFSRAQMNRLLDALRAAQAAVDFKAVLTPTNRDWTVADLMKELARERAAMQGRVEA</sequence>
<dbReference type="Pfam" id="PF12646">
    <property type="entry name" value="DUF3783"/>
    <property type="match status" value="1"/>
</dbReference>
<dbReference type="AlphaFoldDB" id="A0A9D2M0I5"/>
<dbReference type="EMBL" id="DWYA01000008">
    <property type="protein sequence ID" value="HJB38932.1"/>
    <property type="molecule type" value="Genomic_DNA"/>
</dbReference>